<dbReference type="AlphaFoldDB" id="A0A345PK26"/>
<evidence type="ECO:0000313" key="10">
    <source>
        <dbReference type="EMBL" id="AXI10356.1"/>
    </source>
</evidence>
<dbReference type="InterPro" id="IPR017871">
    <property type="entry name" value="ABC_transporter-like_CS"/>
</dbReference>
<dbReference type="InterPro" id="IPR018449">
    <property type="entry name" value="NIL_domain"/>
</dbReference>
<organism evidence="10 11">
    <name type="scientific">Oceanobacillus zhaokaii</name>
    <dbReference type="NCBI Taxonomy" id="2052660"/>
    <lineage>
        <taxon>Bacteria</taxon>
        <taxon>Bacillati</taxon>
        <taxon>Bacillota</taxon>
        <taxon>Bacilli</taxon>
        <taxon>Bacillales</taxon>
        <taxon>Bacillaceae</taxon>
        <taxon>Oceanobacillus</taxon>
    </lineage>
</organism>
<evidence type="ECO:0000259" key="9">
    <source>
        <dbReference type="PROSITE" id="PS50893"/>
    </source>
</evidence>
<evidence type="ECO:0000256" key="7">
    <source>
        <dbReference type="ARBA" id="ARBA00022970"/>
    </source>
</evidence>
<dbReference type="RefSeq" id="WP_114917642.1">
    <property type="nucleotide sequence ID" value="NZ_CP024848.1"/>
</dbReference>
<dbReference type="GO" id="GO:0005524">
    <property type="term" value="F:ATP binding"/>
    <property type="evidence" value="ECO:0007669"/>
    <property type="project" value="UniProtKB-KW"/>
</dbReference>
<dbReference type="SMART" id="SM00382">
    <property type="entry name" value="AAA"/>
    <property type="match status" value="1"/>
</dbReference>
<evidence type="ECO:0000256" key="6">
    <source>
        <dbReference type="ARBA" id="ARBA00022967"/>
    </source>
</evidence>
<dbReference type="Gene3D" id="3.30.70.260">
    <property type="match status" value="1"/>
</dbReference>
<dbReference type="FunFam" id="3.40.50.300:FF:000056">
    <property type="entry name" value="Cell division ATP-binding protein FtsE"/>
    <property type="match status" value="1"/>
</dbReference>
<gene>
    <name evidence="10" type="ORF">CUC15_16060</name>
</gene>
<evidence type="ECO:0000256" key="4">
    <source>
        <dbReference type="ARBA" id="ARBA00022741"/>
    </source>
</evidence>
<evidence type="ECO:0000256" key="3">
    <source>
        <dbReference type="ARBA" id="ARBA00022475"/>
    </source>
</evidence>
<keyword evidence="2" id="KW-0813">Transport</keyword>
<keyword evidence="4" id="KW-0547">Nucleotide-binding</keyword>
<dbReference type="KEGG" id="ocn:CUC15_16060"/>
<evidence type="ECO:0000313" key="11">
    <source>
        <dbReference type="Proteomes" id="UP000253908"/>
    </source>
</evidence>
<dbReference type="Pfam" id="PF00005">
    <property type="entry name" value="ABC_tran"/>
    <property type="match status" value="1"/>
</dbReference>
<dbReference type="InterPro" id="IPR045865">
    <property type="entry name" value="ACT-like_dom_sf"/>
</dbReference>
<dbReference type="GO" id="GO:0006865">
    <property type="term" value="P:amino acid transport"/>
    <property type="evidence" value="ECO:0007669"/>
    <property type="project" value="UniProtKB-KW"/>
</dbReference>
<dbReference type="InterPro" id="IPR027417">
    <property type="entry name" value="P-loop_NTPase"/>
</dbReference>
<dbReference type="Proteomes" id="UP000253908">
    <property type="component" value="Chromosome"/>
</dbReference>
<evidence type="ECO:0000256" key="5">
    <source>
        <dbReference type="ARBA" id="ARBA00022840"/>
    </source>
</evidence>
<dbReference type="InterPro" id="IPR050086">
    <property type="entry name" value="MetN_ABC_transporter-like"/>
</dbReference>
<dbReference type="PANTHER" id="PTHR43166">
    <property type="entry name" value="AMINO ACID IMPORT ATP-BINDING PROTEIN"/>
    <property type="match status" value="1"/>
</dbReference>
<keyword evidence="6" id="KW-1278">Translocase</keyword>
<keyword evidence="5 10" id="KW-0067">ATP-binding</keyword>
<evidence type="ECO:0000256" key="1">
    <source>
        <dbReference type="ARBA" id="ARBA00005417"/>
    </source>
</evidence>
<keyword evidence="11" id="KW-1185">Reference proteome</keyword>
<feature type="domain" description="ABC transporter" evidence="9">
    <location>
        <begin position="2"/>
        <end position="241"/>
    </location>
</feature>
<reference evidence="11" key="1">
    <citation type="submission" date="2017-11" db="EMBL/GenBank/DDBJ databases">
        <authorList>
            <person name="Zhu W."/>
        </authorList>
    </citation>
    <scope>NUCLEOTIDE SEQUENCE [LARGE SCALE GENOMIC DNA]</scope>
    <source>
        <strain evidence="11">160</strain>
    </source>
</reference>
<dbReference type="Pfam" id="PF09383">
    <property type="entry name" value="NIL"/>
    <property type="match status" value="1"/>
</dbReference>
<dbReference type="GO" id="GO:0016887">
    <property type="term" value="F:ATP hydrolysis activity"/>
    <property type="evidence" value="ECO:0007669"/>
    <property type="project" value="InterPro"/>
</dbReference>
<accession>A0A345PK26</accession>
<evidence type="ECO:0000256" key="8">
    <source>
        <dbReference type="ARBA" id="ARBA00023136"/>
    </source>
</evidence>
<evidence type="ECO:0000256" key="2">
    <source>
        <dbReference type="ARBA" id="ARBA00022448"/>
    </source>
</evidence>
<proteinExistence type="inferred from homology"/>
<comment type="similarity">
    <text evidence="1">Belongs to the ABC transporter superfamily.</text>
</comment>
<dbReference type="SUPFAM" id="SSF52540">
    <property type="entry name" value="P-loop containing nucleoside triphosphate hydrolases"/>
    <property type="match status" value="1"/>
</dbReference>
<dbReference type="SUPFAM" id="SSF55021">
    <property type="entry name" value="ACT-like"/>
    <property type="match status" value="1"/>
</dbReference>
<dbReference type="CDD" id="cd03258">
    <property type="entry name" value="ABC_MetN_methionine_transporter"/>
    <property type="match status" value="1"/>
</dbReference>
<dbReference type="SMART" id="SM00930">
    <property type="entry name" value="NIL"/>
    <property type="match status" value="1"/>
</dbReference>
<dbReference type="PROSITE" id="PS00211">
    <property type="entry name" value="ABC_TRANSPORTER_1"/>
    <property type="match status" value="1"/>
</dbReference>
<keyword evidence="8" id="KW-0472">Membrane</keyword>
<dbReference type="GO" id="GO:0005886">
    <property type="term" value="C:plasma membrane"/>
    <property type="evidence" value="ECO:0007669"/>
    <property type="project" value="UniProtKB-ARBA"/>
</dbReference>
<dbReference type="Gene3D" id="3.40.50.300">
    <property type="entry name" value="P-loop containing nucleotide triphosphate hydrolases"/>
    <property type="match status" value="1"/>
</dbReference>
<name>A0A345PK26_9BACI</name>
<sequence length="344" mass="37650">MIEFKNITKVFHTKSKDTKALDDVSLHVKKGTIFGVIGYSGAGKSTLIRMANLLEKPTKGQVLFNGNELTKMSRGNLNIARQKMGMIFQSFNLLKTGTVYENIAIPLKLTGVPKKEIKERVNKYLEIVGLLDKANAYPAQLSGGQKQRVAIARALAHEPEVLLCDEATSALDPDTTEAILALLSKINRELGITILLITHEMNVVQSICDEVAVMENGRIIEQGRVIDLFSQPKTGTAKRFVQSLFNDTIPEELEKILKKSGQIVTLSFIGNASGKPALAMVTKKFDVYPSILSGNITQLKDEPYGRLVVHLEGSSSEVEKAVEDLTALGVIVERYKDGGDSHVG</sequence>
<keyword evidence="3" id="KW-1003">Cell membrane</keyword>
<dbReference type="PANTHER" id="PTHR43166:SF30">
    <property type="entry name" value="METHIONINE IMPORT ATP-BINDING PROTEIN METN"/>
    <property type="match status" value="1"/>
</dbReference>
<dbReference type="InterPro" id="IPR003439">
    <property type="entry name" value="ABC_transporter-like_ATP-bd"/>
</dbReference>
<dbReference type="OrthoDB" id="9802264at2"/>
<dbReference type="InterPro" id="IPR041701">
    <property type="entry name" value="MetN_ABC"/>
</dbReference>
<dbReference type="PROSITE" id="PS50893">
    <property type="entry name" value="ABC_TRANSPORTER_2"/>
    <property type="match status" value="1"/>
</dbReference>
<keyword evidence="7" id="KW-0029">Amino-acid transport</keyword>
<dbReference type="EMBL" id="CP024848">
    <property type="protein sequence ID" value="AXI10356.1"/>
    <property type="molecule type" value="Genomic_DNA"/>
</dbReference>
<dbReference type="InterPro" id="IPR003593">
    <property type="entry name" value="AAA+_ATPase"/>
</dbReference>
<protein>
    <submittedName>
        <fullName evidence="10">Methionine ABC transporter ATP-binding protein</fullName>
    </submittedName>
</protein>